<comment type="caution">
    <text evidence="2">The sequence shown here is derived from an EMBL/GenBank/DDBJ whole genome shotgun (WGS) entry which is preliminary data.</text>
</comment>
<dbReference type="PROSITE" id="PS51819">
    <property type="entry name" value="VOC"/>
    <property type="match status" value="1"/>
</dbReference>
<dbReference type="CDD" id="cd06587">
    <property type="entry name" value="VOC"/>
    <property type="match status" value="1"/>
</dbReference>
<sequence length="115" mass="12645">MELRPLVHVGNMAAAIAFYEKLGAEIIHGGRDSEWVLLQLGTVQLGLLARPADEARGETPVELHFGTSGPLEQWERRLHRAGLPVTEVTADQDLGEQLCIRTPDGTIVKISQREP</sequence>
<evidence type="ECO:0000313" key="2">
    <source>
        <dbReference type="EMBL" id="GIM91447.1"/>
    </source>
</evidence>
<evidence type="ECO:0000313" key="3">
    <source>
        <dbReference type="Proteomes" id="UP000677082"/>
    </source>
</evidence>
<accession>A0A919TA12</accession>
<dbReference type="RefSeq" id="WP_213007351.1">
    <property type="nucleotide sequence ID" value="NZ_BOQN01000048.1"/>
</dbReference>
<dbReference type="Gene3D" id="3.10.180.10">
    <property type="entry name" value="2,3-Dihydroxybiphenyl 1,2-Dioxygenase, domain 1"/>
    <property type="match status" value="1"/>
</dbReference>
<dbReference type="AlphaFoldDB" id="A0A919TA12"/>
<name>A0A919TA12_9ACTN</name>
<proteinExistence type="predicted"/>
<gene>
    <name evidence="2" type="ORF">Ato02nite_032400</name>
</gene>
<dbReference type="EMBL" id="BOQN01000048">
    <property type="protein sequence ID" value="GIM91447.1"/>
    <property type="molecule type" value="Genomic_DNA"/>
</dbReference>
<dbReference type="Pfam" id="PF00903">
    <property type="entry name" value="Glyoxalase"/>
    <property type="match status" value="1"/>
</dbReference>
<protein>
    <recommendedName>
        <fullName evidence="1">VOC domain-containing protein</fullName>
    </recommendedName>
</protein>
<reference evidence="2 3" key="1">
    <citation type="submission" date="2021-03" db="EMBL/GenBank/DDBJ databases">
        <title>Whole genome shotgun sequence of Actinoplanes toevensis NBRC 105298.</title>
        <authorList>
            <person name="Komaki H."/>
            <person name="Tamura T."/>
        </authorList>
    </citation>
    <scope>NUCLEOTIDE SEQUENCE [LARGE SCALE GENOMIC DNA]</scope>
    <source>
        <strain evidence="2 3">NBRC 105298</strain>
    </source>
</reference>
<keyword evidence="3" id="KW-1185">Reference proteome</keyword>
<dbReference type="InterPro" id="IPR004360">
    <property type="entry name" value="Glyas_Fos-R_dOase_dom"/>
</dbReference>
<dbReference type="SUPFAM" id="SSF54593">
    <property type="entry name" value="Glyoxalase/Bleomycin resistance protein/Dihydroxybiphenyl dioxygenase"/>
    <property type="match status" value="1"/>
</dbReference>
<feature type="domain" description="VOC" evidence="1">
    <location>
        <begin position="1"/>
        <end position="113"/>
    </location>
</feature>
<dbReference type="InterPro" id="IPR029068">
    <property type="entry name" value="Glyas_Bleomycin-R_OHBP_Dase"/>
</dbReference>
<organism evidence="2 3">
    <name type="scientific">Paractinoplanes toevensis</name>
    <dbReference type="NCBI Taxonomy" id="571911"/>
    <lineage>
        <taxon>Bacteria</taxon>
        <taxon>Bacillati</taxon>
        <taxon>Actinomycetota</taxon>
        <taxon>Actinomycetes</taxon>
        <taxon>Micromonosporales</taxon>
        <taxon>Micromonosporaceae</taxon>
        <taxon>Paractinoplanes</taxon>
    </lineage>
</organism>
<dbReference type="InterPro" id="IPR037523">
    <property type="entry name" value="VOC_core"/>
</dbReference>
<dbReference type="Proteomes" id="UP000677082">
    <property type="component" value="Unassembled WGS sequence"/>
</dbReference>
<evidence type="ECO:0000259" key="1">
    <source>
        <dbReference type="PROSITE" id="PS51819"/>
    </source>
</evidence>